<keyword evidence="3" id="KW-1185">Reference proteome</keyword>
<dbReference type="PANTHER" id="PTHR35668">
    <property type="entry name" value="PROTEIN SHORTAGE IN CHIASMATA 1 ORTHOLOG"/>
    <property type="match status" value="1"/>
</dbReference>
<dbReference type="PANTHER" id="PTHR35668:SF1">
    <property type="entry name" value="PROTEIN SHORTAGE IN CHIASMATA 1 ORTHOLOG"/>
    <property type="match status" value="1"/>
</dbReference>
<protein>
    <submittedName>
        <fullName evidence="2">Uncharacterized protein</fullName>
    </submittedName>
</protein>
<feature type="compositionally biased region" description="Basic and acidic residues" evidence="1">
    <location>
        <begin position="733"/>
        <end position="744"/>
    </location>
</feature>
<dbReference type="InterPro" id="IPR039991">
    <property type="entry name" value="SHOC1"/>
</dbReference>
<evidence type="ECO:0000313" key="2">
    <source>
        <dbReference type="EMBL" id="RHZ88678.1"/>
    </source>
</evidence>
<dbReference type="AlphaFoldDB" id="A0A397JPA8"/>
<comment type="caution">
    <text evidence="2">The sequence shown here is derived from an EMBL/GenBank/DDBJ whole genome shotgun (WGS) entry which is preliminary data.</text>
</comment>
<dbReference type="Proteomes" id="UP000266861">
    <property type="component" value="Unassembled WGS sequence"/>
</dbReference>
<dbReference type="EMBL" id="PQFF01000019">
    <property type="protein sequence ID" value="RHZ88678.1"/>
    <property type="molecule type" value="Genomic_DNA"/>
</dbReference>
<dbReference type="GO" id="GO:0016887">
    <property type="term" value="F:ATP hydrolysis activity"/>
    <property type="evidence" value="ECO:0007669"/>
    <property type="project" value="InterPro"/>
</dbReference>
<organism evidence="2 3">
    <name type="scientific">Diversispora epigaea</name>
    <dbReference type="NCBI Taxonomy" id="1348612"/>
    <lineage>
        <taxon>Eukaryota</taxon>
        <taxon>Fungi</taxon>
        <taxon>Fungi incertae sedis</taxon>
        <taxon>Mucoromycota</taxon>
        <taxon>Glomeromycotina</taxon>
        <taxon>Glomeromycetes</taxon>
        <taxon>Diversisporales</taxon>
        <taxon>Diversisporaceae</taxon>
        <taxon>Diversispora</taxon>
    </lineage>
</organism>
<evidence type="ECO:0000313" key="3">
    <source>
        <dbReference type="Proteomes" id="UP000266861"/>
    </source>
</evidence>
<accession>A0A397JPA8</accession>
<dbReference type="GO" id="GO:0000712">
    <property type="term" value="P:resolution of meiotic recombination intermediates"/>
    <property type="evidence" value="ECO:0007669"/>
    <property type="project" value="InterPro"/>
</dbReference>
<name>A0A397JPA8_9GLOM</name>
<proteinExistence type="predicted"/>
<reference evidence="2 3" key="1">
    <citation type="submission" date="2018-08" db="EMBL/GenBank/DDBJ databases">
        <title>Genome and evolution of the arbuscular mycorrhizal fungus Diversispora epigaea (formerly Glomus versiforme) and its bacterial endosymbionts.</title>
        <authorList>
            <person name="Sun X."/>
            <person name="Fei Z."/>
            <person name="Harrison M."/>
        </authorList>
    </citation>
    <scope>NUCLEOTIDE SEQUENCE [LARGE SCALE GENOMIC DNA]</scope>
    <source>
        <strain evidence="2 3">IT104</strain>
    </source>
</reference>
<feature type="region of interest" description="Disordered" evidence="1">
    <location>
        <begin position="733"/>
        <end position="753"/>
    </location>
</feature>
<dbReference type="GO" id="GO:0000794">
    <property type="term" value="C:condensed nuclear chromosome"/>
    <property type="evidence" value="ECO:0007669"/>
    <property type="project" value="InterPro"/>
</dbReference>
<dbReference type="GO" id="GO:0003697">
    <property type="term" value="F:single-stranded DNA binding"/>
    <property type="evidence" value="ECO:0007669"/>
    <property type="project" value="TreeGrafter"/>
</dbReference>
<feature type="region of interest" description="Disordered" evidence="1">
    <location>
        <begin position="531"/>
        <end position="555"/>
    </location>
</feature>
<gene>
    <name evidence="2" type="ORF">Glove_21g219</name>
</gene>
<dbReference type="STRING" id="1348612.A0A397JPA8"/>
<sequence length="1084" mass="124475">MMEKEEDGKFELYPIQSLKDLSRNLPTNEVSPDPFTNESIQFTIEDLCPLCHEALSEEITSLAKYLKSLDAREHDDFEFIKDLEFDFEKSMYLEEPLIVNKGNKVLEQDIPTNVLDIIPLVNEEGLEVDLKLQSDQLVPEETGVKAPLKMLNEWEGIDDLKFDAEETSSSGSKEFEESAEFQKSLCLEPALIPAKYDPLEPDRRKRLKMNSEKESNNDDNLLLSDSLIETLNTVISIPQKLDEEITLQEDLGTILKTENPTENWQSIIIQQPMDETGDMKFKVPNLPHPVTYINKSPSKDNIIPTCIADLLSNSNSANSEFKILTSISGLKGLELDLHWNPIPIKKIKFVEFKMLIDIEFVYQDKEFKDLCCCCKDGDDTLENLDAQIIVNTVESPLRSRKEKRKVDYQLEKMELNNNISHHNSHHSYCSNEKNIKPTVGESADIRDLLQTDMMSQKSGISKPASGTTRWIRNNDMSSSKFDTDNVPVLSSKDKISEWLANDCKYDFTIKKNISENNNLKGSIEIIDLTSEPSDEVSRDNNRTSQGKNILSDGLNNKIEDLSSPENLDEISTDQNVFPNSTVENASEFFRNPSTYNNNEASTVENFFKVPQNLKDQNTFYHDPNLKVQNDSSQNFLHNIKSNEFSIESSQISLDDTDETQYDLTGFNNSTDFTELNSSNGNNNNCNLIENENLSGNYKESNSHDLNKSNMNFFSASKFIDDFLILRGKMAPDKRRNIDSNRNDEVPTNNNTSSFILSENNDRNSFVPSLGDVSMAKAIIDSLPMPINTHKYIISARMLVNRKFLIALRGDDCKVELIERDFEFMRPFLLDSESEKFNVECDLIIDENTGIIYYPLNLISQEHSVHDIAQTLVRLHQKYSRIFLIFENYTWNHRRMISNDILPYAYTMPVLKALAELQVVLKYMSCGTHIMFSPCEEISARLARMVGDICATNCEDDSIKNNGWKNKQQWEDREWMTMEESLHERFLSCLSPLINPFTAQIILTATTLSQYFEMSHEERYALVGRWIDDAKLRQFDVIIHHELLNNSNNDTENLFSNDGIPLIPIDEEDQKANEYTESEWDTYNY</sequence>
<dbReference type="OrthoDB" id="2422840at2759"/>
<evidence type="ECO:0000256" key="1">
    <source>
        <dbReference type="SAM" id="MobiDB-lite"/>
    </source>
</evidence>